<accession>A0AAN4Z3I0</accession>
<comment type="caution">
    <text evidence="3">The sequence shown here is derived from an EMBL/GenBank/DDBJ whole genome shotgun (WGS) entry which is preliminary data.</text>
</comment>
<reference evidence="4" key="1">
    <citation type="submission" date="2022-10" db="EMBL/GenBank/DDBJ databases">
        <title>Genome assembly of Pristionchus species.</title>
        <authorList>
            <person name="Yoshida K."/>
            <person name="Sommer R.J."/>
        </authorList>
    </citation>
    <scope>NUCLEOTIDE SEQUENCE [LARGE SCALE GENOMIC DNA]</scope>
    <source>
        <strain evidence="4">RS5460</strain>
    </source>
</reference>
<dbReference type="InterPro" id="IPR004151">
    <property type="entry name" value="7TM_GPCR_serpentine_rcpt_Sre"/>
</dbReference>
<dbReference type="GO" id="GO:0007606">
    <property type="term" value="P:sensory perception of chemical stimulus"/>
    <property type="evidence" value="ECO:0007669"/>
    <property type="project" value="InterPro"/>
</dbReference>
<feature type="transmembrane region" description="Helical" evidence="2">
    <location>
        <begin position="39"/>
        <end position="63"/>
    </location>
</feature>
<feature type="transmembrane region" description="Helical" evidence="2">
    <location>
        <begin position="279"/>
        <end position="300"/>
    </location>
</feature>
<keyword evidence="2" id="KW-0812">Transmembrane</keyword>
<dbReference type="AlphaFoldDB" id="A0AAN4Z3I0"/>
<dbReference type="PANTHER" id="PTHR23128:SF132">
    <property type="entry name" value="SERPENTINE RECEPTOR, CLASS E (EPSILON)-RELATED"/>
    <property type="match status" value="1"/>
</dbReference>
<proteinExistence type="inferred from homology"/>
<feature type="transmembrane region" description="Helical" evidence="2">
    <location>
        <begin position="75"/>
        <end position="94"/>
    </location>
</feature>
<name>A0AAN4Z3I0_9BILA</name>
<dbReference type="EMBL" id="BTRK01000001">
    <property type="protein sequence ID" value="GMR31901.1"/>
    <property type="molecule type" value="Genomic_DNA"/>
</dbReference>
<keyword evidence="2" id="KW-1133">Transmembrane helix</keyword>
<evidence type="ECO:0000256" key="1">
    <source>
        <dbReference type="ARBA" id="ARBA00006803"/>
    </source>
</evidence>
<dbReference type="GO" id="GO:0016020">
    <property type="term" value="C:membrane"/>
    <property type="evidence" value="ECO:0007669"/>
    <property type="project" value="InterPro"/>
</dbReference>
<dbReference type="Pfam" id="PF03125">
    <property type="entry name" value="Sre"/>
    <property type="match status" value="1"/>
</dbReference>
<dbReference type="PANTHER" id="PTHR23128">
    <property type="entry name" value="SERPENTINE RECEPTOR, CLASS E (EPSILON)-RELATED"/>
    <property type="match status" value="1"/>
</dbReference>
<evidence type="ECO:0000313" key="3">
    <source>
        <dbReference type="EMBL" id="GMR31901.1"/>
    </source>
</evidence>
<keyword evidence="2" id="KW-0472">Membrane</keyword>
<organism evidence="3 4">
    <name type="scientific">Pristionchus mayeri</name>
    <dbReference type="NCBI Taxonomy" id="1317129"/>
    <lineage>
        <taxon>Eukaryota</taxon>
        <taxon>Metazoa</taxon>
        <taxon>Ecdysozoa</taxon>
        <taxon>Nematoda</taxon>
        <taxon>Chromadorea</taxon>
        <taxon>Rhabditida</taxon>
        <taxon>Rhabditina</taxon>
        <taxon>Diplogasteromorpha</taxon>
        <taxon>Diplogasteroidea</taxon>
        <taxon>Neodiplogasteridae</taxon>
        <taxon>Pristionchus</taxon>
    </lineage>
</organism>
<gene>
    <name evidence="3" type="ORF">PMAYCL1PPCAC_02096</name>
</gene>
<keyword evidence="4" id="KW-1185">Reference proteome</keyword>
<feature type="transmembrane region" description="Helical" evidence="2">
    <location>
        <begin position="157"/>
        <end position="178"/>
    </location>
</feature>
<feature type="non-terminal residue" evidence="3">
    <location>
        <position position="1"/>
    </location>
</feature>
<sequence>LSMIVRSFIDLFNVPTPWNETLWIPMMVKVEYLGEMLTIYHVILGLEILFSASSFSSIMTSLLLGWKNKMLHPNLMIIVSAVNGFYLFSLLARFLQMVYESRSIVFEGFYTFPIPWLVLIRCTAYFNLLLFFTAVLIERVFATLLIIDYEKYTRIHISISISSLSFSISFAVAFLLIFKQLNPILLALFLLFINVISVVLFFLLLRYNKRLKTTKCFSSPSLTYCLSIRAQVKENIRTMNLLRIGGLVLVSAILLLVPSLLLIPYLFEYDISMIQISTASFNALASFVALSASLTFSLSFEQYRRNFIPHCCTNKIYTTEWTRTWNRERAERETRRHFEEIYKIWNGDAP</sequence>
<feature type="transmembrane region" description="Helical" evidence="2">
    <location>
        <begin position="184"/>
        <end position="205"/>
    </location>
</feature>
<dbReference type="Proteomes" id="UP001328107">
    <property type="component" value="Unassembled WGS sequence"/>
</dbReference>
<evidence type="ECO:0008006" key="5">
    <source>
        <dbReference type="Google" id="ProtNLM"/>
    </source>
</evidence>
<protein>
    <recommendedName>
        <fullName evidence="5">G protein-coupled receptor</fullName>
    </recommendedName>
</protein>
<evidence type="ECO:0000313" key="4">
    <source>
        <dbReference type="Proteomes" id="UP001328107"/>
    </source>
</evidence>
<feature type="non-terminal residue" evidence="3">
    <location>
        <position position="350"/>
    </location>
</feature>
<comment type="similarity">
    <text evidence="1">Belongs to the nematode receptor-like protein sre family.</text>
</comment>
<feature type="transmembrane region" description="Helical" evidence="2">
    <location>
        <begin position="241"/>
        <end position="267"/>
    </location>
</feature>
<feature type="transmembrane region" description="Helical" evidence="2">
    <location>
        <begin position="114"/>
        <end position="137"/>
    </location>
</feature>
<evidence type="ECO:0000256" key="2">
    <source>
        <dbReference type="SAM" id="Phobius"/>
    </source>
</evidence>